<dbReference type="EMBL" id="BMAV01005934">
    <property type="protein sequence ID" value="GFY47390.1"/>
    <property type="molecule type" value="Genomic_DNA"/>
</dbReference>
<evidence type="ECO:0000256" key="1">
    <source>
        <dbReference type="SAM" id="MobiDB-lite"/>
    </source>
</evidence>
<accession>A0A8X6X5P9</accession>
<dbReference type="Proteomes" id="UP000886998">
    <property type="component" value="Unassembled WGS sequence"/>
</dbReference>
<organism evidence="2 3">
    <name type="scientific">Trichonephila inaurata madagascariensis</name>
    <dbReference type="NCBI Taxonomy" id="2747483"/>
    <lineage>
        <taxon>Eukaryota</taxon>
        <taxon>Metazoa</taxon>
        <taxon>Ecdysozoa</taxon>
        <taxon>Arthropoda</taxon>
        <taxon>Chelicerata</taxon>
        <taxon>Arachnida</taxon>
        <taxon>Araneae</taxon>
        <taxon>Araneomorphae</taxon>
        <taxon>Entelegynae</taxon>
        <taxon>Araneoidea</taxon>
        <taxon>Nephilidae</taxon>
        <taxon>Trichonephila</taxon>
        <taxon>Trichonephila inaurata</taxon>
    </lineage>
</organism>
<gene>
    <name evidence="2" type="ORF">TNIN_79611</name>
</gene>
<sequence>MNGSSVCIPEHIGNRQLQHLRKKKGKRGRKLLALGFFVFTWPSHYQVSNGRRRLGQTEKRGSAEDSKRIGRRGKRECVQVKRLGNLYKRFSNV</sequence>
<feature type="region of interest" description="Disordered" evidence="1">
    <location>
        <begin position="49"/>
        <end position="70"/>
    </location>
</feature>
<reference evidence="2" key="1">
    <citation type="submission" date="2020-08" db="EMBL/GenBank/DDBJ databases">
        <title>Multicomponent nature underlies the extraordinary mechanical properties of spider dragline silk.</title>
        <authorList>
            <person name="Kono N."/>
            <person name="Nakamura H."/>
            <person name="Mori M."/>
            <person name="Yoshida Y."/>
            <person name="Ohtoshi R."/>
            <person name="Malay A.D."/>
            <person name="Moran D.A.P."/>
            <person name="Tomita M."/>
            <person name="Numata K."/>
            <person name="Arakawa K."/>
        </authorList>
    </citation>
    <scope>NUCLEOTIDE SEQUENCE</scope>
</reference>
<protein>
    <submittedName>
        <fullName evidence="2">Uncharacterized protein</fullName>
    </submittedName>
</protein>
<proteinExistence type="predicted"/>
<name>A0A8X6X5P9_9ARAC</name>
<keyword evidence="3" id="KW-1185">Reference proteome</keyword>
<evidence type="ECO:0000313" key="2">
    <source>
        <dbReference type="EMBL" id="GFY47390.1"/>
    </source>
</evidence>
<comment type="caution">
    <text evidence="2">The sequence shown here is derived from an EMBL/GenBank/DDBJ whole genome shotgun (WGS) entry which is preliminary data.</text>
</comment>
<dbReference type="AlphaFoldDB" id="A0A8X6X5P9"/>
<feature type="compositionally biased region" description="Basic and acidic residues" evidence="1">
    <location>
        <begin position="55"/>
        <end position="68"/>
    </location>
</feature>
<evidence type="ECO:0000313" key="3">
    <source>
        <dbReference type="Proteomes" id="UP000886998"/>
    </source>
</evidence>